<feature type="domain" description="DUF4935" evidence="1">
    <location>
        <begin position="5"/>
        <end position="185"/>
    </location>
</feature>
<evidence type="ECO:0000313" key="3">
    <source>
        <dbReference type="Proteomes" id="UP001604002"/>
    </source>
</evidence>
<evidence type="ECO:0000259" key="1">
    <source>
        <dbReference type="Pfam" id="PF16289"/>
    </source>
</evidence>
<protein>
    <submittedName>
        <fullName evidence="2">PIN domain-containing protein</fullName>
    </submittedName>
</protein>
<reference evidence="2 3" key="1">
    <citation type="submission" date="2024-02" db="EMBL/GenBank/DDBJ databases">
        <title>Expansion and revision of Xanthobacter and proposal of Roseixanthobacter gen. nov.</title>
        <authorList>
            <person name="Soltysiak M.P.M."/>
            <person name="Jalihal A."/>
            <person name="Ory A."/>
            <person name="Chrisophersen C."/>
            <person name="Lee A.D."/>
            <person name="Boulton J."/>
            <person name="Springer M."/>
        </authorList>
    </citation>
    <scope>NUCLEOTIDE SEQUENCE [LARGE SCALE GENOMIC DNA]</scope>
    <source>
        <strain evidence="2 3">23A</strain>
    </source>
</reference>
<sequence length="312" mass="35227">MPINLFLDTNIFLSFYALSDADITQLKKLKNTLAGNDIKLFLSGKVAKEIERNRDVKIKESFKALKDGNFRCSAPSFVKNAKEFLELQELIKNISKKHAELIKSTSKLIENKELEADKIISDIISVSGIIEITQDQFDRAYKRYLVGDPPGKKKATIGDELNWEFLMEVIPDGQDVHLVSSDIDYASAHDQTKINTFLYKEWKDKKNSELHFYRDLNDFFALHIPNITLANQAKLSELIAELATSGSFSSTHAIVSKFPGDPDFSEAQVIDLINIKKNNSQVGWIADDADVQLFYGPVEKRYAEIQASAQGE</sequence>
<accession>A0ABW6ZZY9</accession>
<name>A0ABW6ZZY9_9HYPH</name>
<dbReference type="EMBL" id="JBAFVH010000007">
    <property type="protein sequence ID" value="MFG1373307.1"/>
    <property type="molecule type" value="Genomic_DNA"/>
</dbReference>
<dbReference type="Pfam" id="PF16289">
    <property type="entry name" value="PIN_12"/>
    <property type="match status" value="1"/>
</dbReference>
<dbReference type="InterPro" id="IPR032557">
    <property type="entry name" value="DUF4935"/>
</dbReference>
<keyword evidence="3" id="KW-1185">Reference proteome</keyword>
<organism evidence="2 3">
    <name type="scientific">Xanthobacter oligotrophicus</name>
    <dbReference type="NCBI Taxonomy" id="2607286"/>
    <lineage>
        <taxon>Bacteria</taxon>
        <taxon>Pseudomonadati</taxon>
        <taxon>Pseudomonadota</taxon>
        <taxon>Alphaproteobacteria</taxon>
        <taxon>Hyphomicrobiales</taxon>
        <taxon>Xanthobacteraceae</taxon>
        <taxon>Xanthobacter</taxon>
    </lineage>
</organism>
<dbReference type="RefSeq" id="WP_393993092.1">
    <property type="nucleotide sequence ID" value="NZ_JBAFVH010000007.1"/>
</dbReference>
<proteinExistence type="predicted"/>
<gene>
    <name evidence="2" type="ORF">V5F32_14125</name>
</gene>
<evidence type="ECO:0000313" key="2">
    <source>
        <dbReference type="EMBL" id="MFG1373307.1"/>
    </source>
</evidence>
<comment type="caution">
    <text evidence="2">The sequence shown here is derived from an EMBL/GenBank/DDBJ whole genome shotgun (WGS) entry which is preliminary data.</text>
</comment>
<dbReference type="Proteomes" id="UP001604002">
    <property type="component" value="Unassembled WGS sequence"/>
</dbReference>